<accession>A0A4R9GYK5</accession>
<evidence type="ECO:0000256" key="3">
    <source>
        <dbReference type="ARBA" id="ARBA00022801"/>
    </source>
</evidence>
<evidence type="ECO:0000259" key="5">
    <source>
        <dbReference type="Pfam" id="PF00413"/>
    </source>
</evidence>
<evidence type="ECO:0000256" key="1">
    <source>
        <dbReference type="ARBA" id="ARBA00022670"/>
    </source>
</evidence>
<dbReference type="SUPFAM" id="SSF55486">
    <property type="entry name" value="Metalloproteases ('zincins'), catalytic domain"/>
    <property type="match status" value="1"/>
</dbReference>
<protein>
    <recommendedName>
        <fullName evidence="5">Peptidase M10 metallopeptidase domain-containing protein</fullName>
    </recommendedName>
</protein>
<dbReference type="PRINTS" id="PR00138">
    <property type="entry name" value="MATRIXIN"/>
</dbReference>
<comment type="caution">
    <text evidence="6">The sequence shown here is derived from an EMBL/GenBank/DDBJ whole genome shotgun (WGS) entry which is preliminary data.</text>
</comment>
<dbReference type="InterPro" id="IPR024079">
    <property type="entry name" value="MetalloPept_cat_dom_sf"/>
</dbReference>
<keyword evidence="7" id="KW-1185">Reference proteome</keyword>
<evidence type="ECO:0000256" key="2">
    <source>
        <dbReference type="ARBA" id="ARBA00022723"/>
    </source>
</evidence>
<gene>
    <name evidence="6" type="ORF">EHO65_18295</name>
</gene>
<keyword evidence="1" id="KW-0645">Protease</keyword>
<evidence type="ECO:0000313" key="6">
    <source>
        <dbReference type="EMBL" id="TGK36253.1"/>
    </source>
</evidence>
<proteinExistence type="predicted"/>
<dbReference type="InterPro" id="IPR001818">
    <property type="entry name" value="Pept_M10_metallopeptidase"/>
</dbReference>
<dbReference type="Proteomes" id="UP000298097">
    <property type="component" value="Unassembled WGS sequence"/>
</dbReference>
<evidence type="ECO:0000256" key="4">
    <source>
        <dbReference type="ARBA" id="ARBA00022833"/>
    </source>
</evidence>
<keyword evidence="4" id="KW-0862">Zinc</keyword>
<organism evidence="6 7">
    <name type="scientific">Leptospira andrefontaineae</name>
    <dbReference type="NCBI Taxonomy" id="2484976"/>
    <lineage>
        <taxon>Bacteria</taxon>
        <taxon>Pseudomonadati</taxon>
        <taxon>Spirochaetota</taxon>
        <taxon>Spirochaetia</taxon>
        <taxon>Leptospirales</taxon>
        <taxon>Leptospiraceae</taxon>
        <taxon>Leptospira</taxon>
    </lineage>
</organism>
<dbReference type="AlphaFoldDB" id="A0A4R9GYK5"/>
<dbReference type="GO" id="GO:0004222">
    <property type="term" value="F:metalloendopeptidase activity"/>
    <property type="evidence" value="ECO:0007669"/>
    <property type="project" value="InterPro"/>
</dbReference>
<reference evidence="6" key="1">
    <citation type="journal article" date="2019" name="PLoS Negl. Trop. Dis.">
        <title>Revisiting the worldwide diversity of Leptospira species in the environment.</title>
        <authorList>
            <person name="Vincent A.T."/>
            <person name="Schiettekatte O."/>
            <person name="Bourhy P."/>
            <person name="Veyrier F.J."/>
            <person name="Picardeau M."/>
        </authorList>
    </citation>
    <scope>NUCLEOTIDE SEQUENCE [LARGE SCALE GENOMIC DNA]</scope>
    <source>
        <strain evidence="6">201800301</strain>
    </source>
</reference>
<sequence length="262" mass="29385">MSSGYKMYSFYCLHFVPTLLRFFHTREDMKILALLILLNLFCAHNTPDHDISEENKALLRIAHPADETQKKVFKAASLWGVGIDVYPILGRILDAKNLIYFSDGDCDGLTGFDLDACVDFLASPIGTGRCTKDFSENIISKSILIVRTDRIRETVNIALGLGIKFSDHSPSYIELYESEIQKTLTHEIGHCLGLDHSSDIGSVMYKDSIPGFSAVSQHDIANVRGLYNSSENLEQNEAYEYYLPGMPFKQSKIPSFGVILKK</sequence>
<dbReference type="Gene3D" id="3.40.390.10">
    <property type="entry name" value="Collagenase (Catalytic Domain)"/>
    <property type="match status" value="1"/>
</dbReference>
<name>A0A4R9GYK5_9LEPT</name>
<dbReference type="GO" id="GO:0031012">
    <property type="term" value="C:extracellular matrix"/>
    <property type="evidence" value="ECO:0007669"/>
    <property type="project" value="InterPro"/>
</dbReference>
<dbReference type="EMBL" id="RQEY01000024">
    <property type="protein sequence ID" value="TGK36253.1"/>
    <property type="molecule type" value="Genomic_DNA"/>
</dbReference>
<keyword evidence="2" id="KW-0479">Metal-binding</keyword>
<keyword evidence="3" id="KW-0378">Hydrolase</keyword>
<dbReference type="InterPro" id="IPR021190">
    <property type="entry name" value="Pept_M10A"/>
</dbReference>
<dbReference type="GO" id="GO:0006508">
    <property type="term" value="P:proteolysis"/>
    <property type="evidence" value="ECO:0007669"/>
    <property type="project" value="UniProtKB-KW"/>
</dbReference>
<dbReference type="Pfam" id="PF00413">
    <property type="entry name" value="Peptidase_M10"/>
    <property type="match status" value="1"/>
</dbReference>
<dbReference type="OrthoDB" id="322519at2"/>
<feature type="domain" description="Peptidase M10 metallopeptidase" evidence="5">
    <location>
        <begin position="178"/>
        <end position="227"/>
    </location>
</feature>
<evidence type="ECO:0000313" key="7">
    <source>
        <dbReference type="Proteomes" id="UP000298097"/>
    </source>
</evidence>
<dbReference type="GO" id="GO:0008270">
    <property type="term" value="F:zinc ion binding"/>
    <property type="evidence" value="ECO:0007669"/>
    <property type="project" value="InterPro"/>
</dbReference>